<keyword evidence="1" id="KW-1133">Transmembrane helix</keyword>
<sequence length="609" mass="70790">MISISEKNRRKVYAKYFAQALNRIRMEKEPIVKKLFRTYIFWIIICIFVILCSTVLYAGNVINSNITETQKQLTLSINQNIENYFQDMNDFSMELIKSSMFRETALGRLPEYYEEGRNTVDLFSNLYLEAYKMIQKKYHVGIITDQNYYIWMGNEYFIERLPKKAPDTYQNLVKDGSAVIKYLEKNEYLLEAMGNRSITDKDNSKITLSRSFGGSSFFYNGSAILEVQMDADEFTEDMRRLSSSKNEAGLQIHILNDAGDTIFSETELDSKKFLEENDWKPGSFRKNGYYTYVYKIFNSDIYVLYTISILSYYNKLLTFLGITIIFFLIITALMIAVSYRVSREISKPIHDVCHELRKVDLAQGIRYQRVDTDILELDYLSNSIGELNEKLEESMHHIITLKDFEIHSKLLALQAQMQPHFLVNTLTTMGSMAEETKNQDIARMCLNLTQMFRYISAEESEGVRLFEEMKHVNRYVDIMKERFPNAQVDSDIPLEMMNIRVPKLIIQPLVENSFKYCNRSKPHIKIAGELRDGRCWSIKVSDNGAGFSDSKVEEILKKCEESMDGVNSLSTKIDGMGLVNVYVRLQLFYREEVVYEINQEGIVIGGKVL</sequence>
<dbReference type="EC" id="2.7.13.3" evidence="3"/>
<dbReference type="GO" id="GO:0016020">
    <property type="term" value="C:membrane"/>
    <property type="evidence" value="ECO:0007669"/>
    <property type="project" value="InterPro"/>
</dbReference>
<dbReference type="PANTHER" id="PTHR34220">
    <property type="entry name" value="SENSOR HISTIDINE KINASE YPDA"/>
    <property type="match status" value="1"/>
</dbReference>
<dbReference type="InterPro" id="IPR036890">
    <property type="entry name" value="HATPase_C_sf"/>
</dbReference>
<dbReference type="STRING" id="180332.GCA_000797495_01624"/>
<dbReference type="Gene3D" id="6.10.340.10">
    <property type="match status" value="1"/>
</dbReference>
<gene>
    <name evidence="3" type="primary">yehU_30</name>
    <name evidence="3" type="ORF">DSM106044_03565</name>
</gene>
<accession>A0A4U8Q477</accession>
<dbReference type="Gene3D" id="3.30.565.10">
    <property type="entry name" value="Histidine kinase-like ATPase, C-terminal domain"/>
    <property type="match status" value="1"/>
</dbReference>
<evidence type="ECO:0000259" key="2">
    <source>
        <dbReference type="Pfam" id="PF06580"/>
    </source>
</evidence>
<keyword evidence="4" id="KW-1185">Reference proteome</keyword>
<dbReference type="PANTHER" id="PTHR34220:SF7">
    <property type="entry name" value="SENSOR HISTIDINE KINASE YPDA"/>
    <property type="match status" value="1"/>
</dbReference>
<feature type="transmembrane region" description="Helical" evidence="1">
    <location>
        <begin position="292"/>
        <end position="313"/>
    </location>
</feature>
<name>A0A4U8Q477_9FIRM</name>
<organism evidence="3 4">
    <name type="scientific">Robinsoniella peoriensis</name>
    <dbReference type="NCBI Taxonomy" id="180332"/>
    <lineage>
        <taxon>Bacteria</taxon>
        <taxon>Bacillati</taxon>
        <taxon>Bacillota</taxon>
        <taxon>Clostridia</taxon>
        <taxon>Lachnospirales</taxon>
        <taxon>Lachnospiraceae</taxon>
        <taxon>Robinsoniella</taxon>
    </lineage>
</organism>
<feature type="transmembrane region" description="Helical" evidence="1">
    <location>
        <begin position="39"/>
        <end position="62"/>
    </location>
</feature>
<dbReference type="Proteomes" id="UP000306509">
    <property type="component" value="Unassembled WGS sequence"/>
</dbReference>
<protein>
    <submittedName>
        <fullName evidence="3">Sensor histidine kinase YehU</fullName>
        <ecNumber evidence="3">2.7.13.3</ecNumber>
    </submittedName>
</protein>
<dbReference type="AlphaFoldDB" id="A0A4U8Q477"/>
<dbReference type="InterPro" id="IPR050640">
    <property type="entry name" value="Bact_2-comp_sensor_kinase"/>
</dbReference>
<dbReference type="Pfam" id="PF06580">
    <property type="entry name" value="His_kinase"/>
    <property type="match status" value="1"/>
</dbReference>
<dbReference type="InterPro" id="IPR010559">
    <property type="entry name" value="Sig_transdc_His_kin_internal"/>
</dbReference>
<reference evidence="3 4" key="1">
    <citation type="journal article" date="2019" name="Anaerobe">
        <title>Detection of Robinsoniella peoriensis in multiple bone samples of a trauma patient.</title>
        <authorList>
            <person name="Schrottner P."/>
            <person name="Hartwich K."/>
            <person name="Bunk B."/>
            <person name="Schober I."/>
            <person name="Helbig S."/>
            <person name="Rudolph W.W."/>
            <person name="Gunzer F."/>
        </authorList>
    </citation>
    <scope>NUCLEOTIDE SEQUENCE [LARGE SCALE GENOMIC DNA]</scope>
    <source>
        <strain evidence="3 4">DSM 106044</strain>
    </source>
</reference>
<keyword evidence="1" id="KW-0472">Membrane</keyword>
<evidence type="ECO:0000313" key="4">
    <source>
        <dbReference type="Proteomes" id="UP000306509"/>
    </source>
</evidence>
<feature type="domain" description="Signal transduction histidine kinase internal region" evidence="2">
    <location>
        <begin position="409"/>
        <end position="485"/>
    </location>
</feature>
<keyword evidence="3" id="KW-0808">Transferase</keyword>
<keyword evidence="1" id="KW-0812">Transmembrane</keyword>
<comment type="caution">
    <text evidence="3">The sequence shown here is derived from an EMBL/GenBank/DDBJ whole genome shotgun (WGS) entry which is preliminary data.</text>
</comment>
<dbReference type="EMBL" id="QGQD01000068">
    <property type="protein sequence ID" value="TLC99614.1"/>
    <property type="molecule type" value="Genomic_DNA"/>
</dbReference>
<evidence type="ECO:0000256" key="1">
    <source>
        <dbReference type="SAM" id="Phobius"/>
    </source>
</evidence>
<proteinExistence type="predicted"/>
<dbReference type="SUPFAM" id="SSF55874">
    <property type="entry name" value="ATPase domain of HSP90 chaperone/DNA topoisomerase II/histidine kinase"/>
    <property type="match status" value="1"/>
</dbReference>
<evidence type="ECO:0000313" key="3">
    <source>
        <dbReference type="EMBL" id="TLC99614.1"/>
    </source>
</evidence>
<dbReference type="GO" id="GO:0000155">
    <property type="term" value="F:phosphorelay sensor kinase activity"/>
    <property type="evidence" value="ECO:0007669"/>
    <property type="project" value="InterPro"/>
</dbReference>
<feature type="transmembrane region" description="Helical" evidence="1">
    <location>
        <begin position="319"/>
        <end position="339"/>
    </location>
</feature>
<keyword evidence="3" id="KW-0418">Kinase</keyword>